<dbReference type="PROSITE" id="PS51217">
    <property type="entry name" value="UVRD_HELICASE_CTER"/>
    <property type="match status" value="1"/>
</dbReference>
<dbReference type="Proteomes" id="UP001477672">
    <property type="component" value="Unassembled WGS sequence"/>
</dbReference>
<evidence type="ECO:0000313" key="11">
    <source>
        <dbReference type="EMBL" id="MEQ2519843.1"/>
    </source>
</evidence>
<organism evidence="11 12">
    <name type="scientific">Ruthenibacterium intestinale</name>
    <dbReference type="NCBI Taxonomy" id="3133163"/>
    <lineage>
        <taxon>Bacteria</taxon>
        <taxon>Bacillati</taxon>
        <taxon>Bacillota</taxon>
        <taxon>Clostridia</taxon>
        <taxon>Eubacteriales</taxon>
        <taxon>Oscillospiraceae</taxon>
        <taxon>Ruthenibacterium</taxon>
    </lineage>
</organism>
<keyword evidence="9" id="KW-0234">DNA repair</keyword>
<dbReference type="RefSeq" id="WP_349215277.1">
    <property type="nucleotide sequence ID" value="NZ_JBBMFA010000069.1"/>
</dbReference>
<dbReference type="InterPro" id="IPR027417">
    <property type="entry name" value="P-loop_NTPase"/>
</dbReference>
<evidence type="ECO:0000256" key="6">
    <source>
        <dbReference type="ARBA" id="ARBA00022839"/>
    </source>
</evidence>
<dbReference type="InterPro" id="IPR049035">
    <property type="entry name" value="ADDB_N"/>
</dbReference>
<dbReference type="Gene3D" id="3.90.320.10">
    <property type="match status" value="1"/>
</dbReference>
<reference evidence="11 12" key="1">
    <citation type="submission" date="2024-03" db="EMBL/GenBank/DDBJ databases">
        <title>Human intestinal bacterial collection.</title>
        <authorList>
            <person name="Pauvert C."/>
            <person name="Hitch T.C.A."/>
            <person name="Clavel T."/>
        </authorList>
    </citation>
    <scope>NUCLEOTIDE SEQUENCE [LARGE SCALE GENOMIC DNA]</scope>
    <source>
        <strain evidence="11 12">CLA-JM-H11</strain>
    </source>
</reference>
<feature type="domain" description="UvrD-like helicase C-terminal" evidence="10">
    <location>
        <begin position="252"/>
        <end position="567"/>
    </location>
</feature>
<evidence type="ECO:0000256" key="8">
    <source>
        <dbReference type="ARBA" id="ARBA00023125"/>
    </source>
</evidence>
<gene>
    <name evidence="11" type="ORF">WMO24_05265</name>
</gene>
<evidence type="ECO:0000256" key="3">
    <source>
        <dbReference type="ARBA" id="ARBA00022763"/>
    </source>
</evidence>
<keyword evidence="6" id="KW-0269">Exonuclease</keyword>
<evidence type="ECO:0000259" key="10">
    <source>
        <dbReference type="PROSITE" id="PS51217"/>
    </source>
</evidence>
<proteinExistence type="predicted"/>
<protein>
    <submittedName>
        <fullName evidence="11">PD-(D/E)XK nuclease family protein</fullName>
    </submittedName>
</protein>
<name>A0ABV1GDD5_9FIRM</name>
<dbReference type="Gene3D" id="3.40.50.300">
    <property type="entry name" value="P-loop containing nucleotide triphosphate hydrolases"/>
    <property type="match status" value="3"/>
</dbReference>
<evidence type="ECO:0000256" key="9">
    <source>
        <dbReference type="ARBA" id="ARBA00023204"/>
    </source>
</evidence>
<accession>A0ABV1GDD5</accession>
<dbReference type="InterPro" id="IPR038726">
    <property type="entry name" value="PDDEXK_AddAB-type"/>
</dbReference>
<evidence type="ECO:0000256" key="4">
    <source>
        <dbReference type="ARBA" id="ARBA00022801"/>
    </source>
</evidence>
<keyword evidence="8" id="KW-0238">DNA-binding</keyword>
<sequence length="1090" mass="119937">MLHLILGLSGTGKTGRVLALMKAQALAGKHSILIVPEQFSSSAETMVYRVLGDRLGALVDVYSFTSLAEFLLKTFGGVCIPTLTDAARAVAVRRALDTMGDEVQNYRRHRRNTGFCNLCAEAIKELKTAGAQPENVLRIAGKNADGEKLQELGLLFAAYEKIIEGSAMDPADRLTVAAQRMDPDFLQNTEVFIDNFDGFTAPQYRLLEKLVRAERCTVALCCDGTADKEAGLGLFSPVKMTAQRLRRIAAREGVAAAAPKVLEEDLRHKQAPGLLAAAQALALGEAQAVSAQQVYLTPARSIYAECKAVACRIASLVRRDGLAYSDIAVICRLLDDYDAPIRYEFGLAGIPYFTDRTETLEHTGVAAFLNAALELLARGISTEPLLRLLKTDLCGYTAQQIAVLENYAYTWRLKAAEWRSPFTKNPAGFGGQMSPEDQKTLEEVEEIRASVVPRIETFLNAAKGQTAAGISRQLYFLLTSFGADEQTVNLAKSFSEVGDPVREQAVYRTWDEAMQLLGQMEQLLGDDEVTAAEYADLFLLLVRSADLGHVPETQDAVMLTTADRMRLDSPKVCFVMGVSEGKFPKLAGASGLLTHADRDLLVQAGVQMPGGYENRTLLEQMFFYRAMTAPSQRLYISYVAPEGGGSPMASALAPVAALEPQADRLSLEELTPTCAAALDLYGEQYRDDTAETAALAAALAEQPQAAESLSSMENAANSMPMRARDTGALEKVIGRNLRLSPTRVEQYYRCRFSYFLQYVLKIRPRKRAELSPMESGSLIHYILEQVMRRAGEGFADMPREQLLQLAQQVAEEYVKENMPEASARFAYLVERLKKSVGHLLCYLQQEQAQSSFHPVAFEQEIGDGEGAIRPLTLKTPDGHTVQVVGQIDRVDIMRREGRQYVRVVDYKTGSKSFSLEDVYCGLNTQMLLYLFTYCRNGKDLSDPVASGVLYLLSDPAPGSMPRAQAANLPLYQVDGLVLNDEVVLRGMDKEASGLFVPVSFLKNGTPRSSSKLAHLEKIGNIRHYVEQLVVEMAKGLYEGDIRAVPLRNTTHCPCDTCDYRAVCRHEDGRDEAYVSAPKGVFETPVEKEES</sequence>
<keyword evidence="2" id="KW-0547">Nucleotide-binding</keyword>
<evidence type="ECO:0000313" key="12">
    <source>
        <dbReference type="Proteomes" id="UP001477672"/>
    </source>
</evidence>
<comment type="caution">
    <text evidence="11">The sequence shown here is derived from an EMBL/GenBank/DDBJ whole genome shotgun (WGS) entry which is preliminary data.</text>
</comment>
<dbReference type="Pfam" id="PF12705">
    <property type="entry name" value="PDDEXK_1"/>
    <property type="match status" value="1"/>
</dbReference>
<keyword evidence="5" id="KW-0347">Helicase</keyword>
<keyword evidence="4" id="KW-0378">Hydrolase</keyword>
<dbReference type="PANTHER" id="PTHR30591:SF1">
    <property type="entry name" value="RECBCD ENZYME SUBUNIT RECC"/>
    <property type="match status" value="1"/>
</dbReference>
<evidence type="ECO:0000256" key="1">
    <source>
        <dbReference type="ARBA" id="ARBA00022722"/>
    </source>
</evidence>
<dbReference type="PANTHER" id="PTHR30591">
    <property type="entry name" value="RECBCD ENZYME SUBUNIT RECC"/>
    <property type="match status" value="1"/>
</dbReference>
<dbReference type="EMBL" id="JBBMFA010000069">
    <property type="protein sequence ID" value="MEQ2519843.1"/>
    <property type="molecule type" value="Genomic_DNA"/>
</dbReference>
<keyword evidence="12" id="KW-1185">Reference proteome</keyword>
<keyword evidence="3" id="KW-0227">DNA damage</keyword>
<dbReference type="InterPro" id="IPR014017">
    <property type="entry name" value="DNA_helicase_UvrD-like_C"/>
</dbReference>
<keyword evidence="7" id="KW-0067">ATP-binding</keyword>
<dbReference type="Pfam" id="PF21445">
    <property type="entry name" value="ADDB_N"/>
    <property type="match status" value="1"/>
</dbReference>
<evidence type="ECO:0000256" key="5">
    <source>
        <dbReference type="ARBA" id="ARBA00022806"/>
    </source>
</evidence>
<evidence type="ECO:0000256" key="7">
    <source>
        <dbReference type="ARBA" id="ARBA00022840"/>
    </source>
</evidence>
<evidence type="ECO:0000256" key="2">
    <source>
        <dbReference type="ARBA" id="ARBA00022741"/>
    </source>
</evidence>
<dbReference type="InterPro" id="IPR011604">
    <property type="entry name" value="PDDEXK-like_dom_sf"/>
</dbReference>
<dbReference type="SUPFAM" id="SSF52540">
    <property type="entry name" value="P-loop containing nucleoside triphosphate hydrolases"/>
    <property type="match status" value="1"/>
</dbReference>
<keyword evidence="1" id="KW-0540">Nuclease</keyword>